<dbReference type="AlphaFoldDB" id="A0A1I1UDM4"/>
<feature type="chain" id="PRO_5011537896" evidence="1">
    <location>
        <begin position="27"/>
        <end position="461"/>
    </location>
</feature>
<evidence type="ECO:0000313" key="4">
    <source>
        <dbReference type="Proteomes" id="UP000199400"/>
    </source>
</evidence>
<dbReference type="InterPro" id="IPR011059">
    <property type="entry name" value="Metal-dep_hydrolase_composite"/>
</dbReference>
<dbReference type="RefSeq" id="WP_211302451.1">
    <property type="nucleotide sequence ID" value="NZ_NETK01000001.1"/>
</dbReference>
<sequence length="461" mass="47099">MSPRLLLACALLPACAASSAPPPAPAAVCPVPERDAPVVRASDMSPETASAEALLLRDARLIDGSGGAPQDGVDVLVRGGRIAEIGKNLAAPAGAAVIDLGGRTLLPGLIDAHTHLLSEMAPSHAEGVMREVQESDADLALRGVAHARATLLAGFTTVRDVGGTFAIRSLRDAIHAGRVSGPRIVAANHAIGITGGHCDATNGLRPDVFGGPPDFRAGIADGPDEVRKAVRHQIKLGADVIKVCATGGVLSSGDGAGDPQLTPAELAAIVDEAARAGRKVAAHAHGTEGIKDAVRAGVHSIEHGSLLDAEAIALMKKKGTFLVPTVYVGRVIEQAADGGKLAADSAAKARFIAPRMRDSFARAAKAGVKIAFGTDAGVFPHGDNAREFSVMVDLGMAPKDAIVAATRSAAELLGLRDLGQVRPGFIADLVVVDGDPLADIRVLERPALVVQGGRPVRPPAW</sequence>
<feature type="domain" description="Amidohydrolase-related" evidence="2">
    <location>
        <begin position="104"/>
        <end position="454"/>
    </location>
</feature>
<organism evidence="3 4">
    <name type="scientific">Nannocystis exedens</name>
    <dbReference type="NCBI Taxonomy" id="54"/>
    <lineage>
        <taxon>Bacteria</taxon>
        <taxon>Pseudomonadati</taxon>
        <taxon>Myxococcota</taxon>
        <taxon>Polyangia</taxon>
        <taxon>Nannocystales</taxon>
        <taxon>Nannocystaceae</taxon>
        <taxon>Nannocystis</taxon>
    </lineage>
</organism>
<feature type="signal peptide" evidence="1">
    <location>
        <begin position="1"/>
        <end position="26"/>
    </location>
</feature>
<dbReference type="PANTHER" id="PTHR43135:SF3">
    <property type="entry name" value="ALPHA-D-RIBOSE 1-METHYLPHOSPHONATE 5-TRIPHOSPHATE DIPHOSPHATASE"/>
    <property type="match status" value="1"/>
</dbReference>
<dbReference type="SUPFAM" id="SSF51338">
    <property type="entry name" value="Composite domain of metallo-dependent hydrolases"/>
    <property type="match status" value="1"/>
</dbReference>
<gene>
    <name evidence="3" type="ORF">SAMN02745121_00992</name>
</gene>
<accession>A0A1I1UDM4</accession>
<dbReference type="Proteomes" id="UP000199400">
    <property type="component" value="Unassembled WGS sequence"/>
</dbReference>
<dbReference type="InterPro" id="IPR006680">
    <property type="entry name" value="Amidohydro-rel"/>
</dbReference>
<name>A0A1I1UDM4_9BACT</name>
<reference evidence="4" key="1">
    <citation type="submission" date="2016-10" db="EMBL/GenBank/DDBJ databases">
        <authorList>
            <person name="Varghese N."/>
            <person name="Submissions S."/>
        </authorList>
    </citation>
    <scope>NUCLEOTIDE SEQUENCE [LARGE SCALE GENOMIC DNA]</scope>
    <source>
        <strain evidence="4">ATCC 25963</strain>
    </source>
</reference>
<dbReference type="PANTHER" id="PTHR43135">
    <property type="entry name" value="ALPHA-D-RIBOSE 1-METHYLPHOSPHONATE 5-TRIPHOSPHATE DIPHOSPHATASE"/>
    <property type="match status" value="1"/>
</dbReference>
<dbReference type="CDD" id="cd01299">
    <property type="entry name" value="Met_dep_hydrolase_A"/>
    <property type="match status" value="1"/>
</dbReference>
<protein>
    <submittedName>
        <fullName evidence="3">Imidazolonepropionase</fullName>
    </submittedName>
</protein>
<dbReference type="Gene3D" id="3.20.20.140">
    <property type="entry name" value="Metal-dependent hydrolases"/>
    <property type="match status" value="1"/>
</dbReference>
<evidence type="ECO:0000256" key="1">
    <source>
        <dbReference type="SAM" id="SignalP"/>
    </source>
</evidence>
<keyword evidence="1" id="KW-0732">Signal</keyword>
<dbReference type="EMBL" id="FOMX01000003">
    <property type="protein sequence ID" value="SFD66060.1"/>
    <property type="molecule type" value="Genomic_DNA"/>
</dbReference>
<evidence type="ECO:0000313" key="3">
    <source>
        <dbReference type="EMBL" id="SFD66060.1"/>
    </source>
</evidence>
<dbReference type="Pfam" id="PF01979">
    <property type="entry name" value="Amidohydro_1"/>
    <property type="match status" value="1"/>
</dbReference>
<keyword evidence="4" id="KW-1185">Reference proteome</keyword>
<dbReference type="InterPro" id="IPR032466">
    <property type="entry name" value="Metal_Hydrolase"/>
</dbReference>
<dbReference type="InterPro" id="IPR051781">
    <property type="entry name" value="Metallo-dep_Hydrolase"/>
</dbReference>
<dbReference type="Gene3D" id="2.30.40.10">
    <property type="entry name" value="Urease, subunit C, domain 1"/>
    <property type="match status" value="1"/>
</dbReference>
<dbReference type="SUPFAM" id="SSF51556">
    <property type="entry name" value="Metallo-dependent hydrolases"/>
    <property type="match status" value="1"/>
</dbReference>
<dbReference type="InterPro" id="IPR057744">
    <property type="entry name" value="OTAase-like"/>
</dbReference>
<dbReference type="STRING" id="54.SAMN02745121_00992"/>
<proteinExistence type="predicted"/>
<dbReference type="GO" id="GO:0016810">
    <property type="term" value="F:hydrolase activity, acting on carbon-nitrogen (but not peptide) bonds"/>
    <property type="evidence" value="ECO:0007669"/>
    <property type="project" value="InterPro"/>
</dbReference>
<evidence type="ECO:0000259" key="2">
    <source>
        <dbReference type="Pfam" id="PF01979"/>
    </source>
</evidence>